<sequence>MASNITLQPAIKQMKSFKSLVTTVAVSTLGLSLLGGLSEAQAASLVPQSEEEVTFGVPNSFGYTITSIDYDGAGGNLASRLFIDNRLTVDTYPGPINFKKTDGGTNPDGFWFRPVAVAGDGTPLEKGQLEVGKFNFNFGAIGKTIKLNIFDVEDIGTLIDNIVGGVNPASIAIVPGANSNIQSVILKNVKSFDIKLGLIGGTKFPTTGDGARLEIETVPVPEPTTILGLGALGMAGAFGLRKSKKASSVA</sequence>
<dbReference type="InterPro" id="IPR013424">
    <property type="entry name" value="Ice-binding_C"/>
</dbReference>
<dbReference type="HOGENOM" id="CLU_067039_0_0_3"/>
<accession>K9ZHA2</accession>
<dbReference type="OrthoDB" id="453137at2"/>
<keyword evidence="3" id="KW-1185">Reference proteome</keyword>
<dbReference type="Pfam" id="PF07589">
    <property type="entry name" value="PEP-CTERM"/>
    <property type="match status" value="1"/>
</dbReference>
<evidence type="ECO:0000313" key="2">
    <source>
        <dbReference type="EMBL" id="AFZ58134.1"/>
    </source>
</evidence>
<evidence type="ECO:0000259" key="1">
    <source>
        <dbReference type="Pfam" id="PF07589"/>
    </source>
</evidence>
<evidence type="ECO:0000313" key="3">
    <source>
        <dbReference type="Proteomes" id="UP000010474"/>
    </source>
</evidence>
<gene>
    <name evidence="2" type="ordered locus">Anacy_2697</name>
</gene>
<reference evidence="3" key="1">
    <citation type="journal article" date="2013" name="Proc. Natl. Acad. Sci. U.S.A.">
        <title>Improving the coverage of the cyanobacterial phylum using diversity-driven genome sequencing.</title>
        <authorList>
            <person name="Shih P.M."/>
            <person name="Wu D."/>
            <person name="Latifi A."/>
            <person name="Axen S.D."/>
            <person name="Fewer D.P."/>
            <person name="Talla E."/>
            <person name="Calteau A."/>
            <person name="Cai F."/>
            <person name="Tandeau de Marsac N."/>
            <person name="Rippka R."/>
            <person name="Herdman M."/>
            <person name="Sivonen K."/>
            <person name="Coursin T."/>
            <person name="Laurent T."/>
            <person name="Goodwin L."/>
            <person name="Nolan M."/>
            <person name="Davenport K.W."/>
            <person name="Han C.S."/>
            <person name="Rubin E.M."/>
            <person name="Eisen J.A."/>
            <person name="Woyke T."/>
            <person name="Gugger M."/>
            <person name="Kerfeld C.A."/>
        </authorList>
    </citation>
    <scope>NUCLEOTIDE SEQUENCE [LARGE SCALE GENOMIC DNA]</scope>
    <source>
        <strain evidence="3">ATCC 27899 / PCC 7122</strain>
    </source>
</reference>
<dbReference type="PATRIC" id="fig|272123.3.peg.2944"/>
<feature type="domain" description="Ice-binding protein C-terminal" evidence="1">
    <location>
        <begin position="219"/>
        <end position="242"/>
    </location>
</feature>
<dbReference type="EMBL" id="CP003659">
    <property type="protein sequence ID" value="AFZ58134.1"/>
    <property type="molecule type" value="Genomic_DNA"/>
</dbReference>
<organism evidence="2 3">
    <name type="scientific">Anabaena cylindrica (strain ATCC 27899 / PCC 7122)</name>
    <dbReference type="NCBI Taxonomy" id="272123"/>
    <lineage>
        <taxon>Bacteria</taxon>
        <taxon>Bacillati</taxon>
        <taxon>Cyanobacteriota</taxon>
        <taxon>Cyanophyceae</taxon>
        <taxon>Nostocales</taxon>
        <taxon>Nostocaceae</taxon>
        <taxon>Anabaena</taxon>
    </lineage>
</organism>
<dbReference type="AlphaFoldDB" id="K9ZHA2"/>
<dbReference type="NCBIfam" id="TIGR02595">
    <property type="entry name" value="PEP_CTERM"/>
    <property type="match status" value="1"/>
</dbReference>
<dbReference type="eggNOG" id="ENOG5032RS3">
    <property type="taxonomic scope" value="Bacteria"/>
</dbReference>
<name>K9ZHA2_ANACC</name>
<protein>
    <submittedName>
        <fullName evidence="2">PEP motif putative anchor domain protein</fullName>
    </submittedName>
</protein>
<dbReference type="NCBIfam" id="NF038121">
    <property type="entry name" value="PEP_CTERM_LEVG"/>
    <property type="match status" value="1"/>
</dbReference>
<proteinExistence type="predicted"/>
<dbReference type="Proteomes" id="UP000010474">
    <property type="component" value="Chromosome"/>
</dbReference>
<dbReference type="KEGG" id="acy:Anacy_2697"/>